<dbReference type="Gene3D" id="3.30.70.270">
    <property type="match status" value="1"/>
</dbReference>
<keyword evidence="4" id="KW-0547">Nucleotide-binding</keyword>
<dbReference type="EC" id="2.7.7.65" evidence="3"/>
<dbReference type="InterPro" id="IPR050469">
    <property type="entry name" value="Diguanylate_Cyclase"/>
</dbReference>
<dbReference type="CDD" id="cd01949">
    <property type="entry name" value="GGDEF"/>
    <property type="match status" value="1"/>
</dbReference>
<dbReference type="GO" id="GO:0052621">
    <property type="term" value="F:diguanylate cyclase activity"/>
    <property type="evidence" value="ECO:0007669"/>
    <property type="project" value="UniProtKB-EC"/>
</dbReference>
<feature type="domain" description="GGDEF" evidence="7">
    <location>
        <begin position="35"/>
        <end position="164"/>
    </location>
</feature>
<sequence>MHVQPISTFRMFQEGHLLRNSIAIFVLTTLFYFIGAELRLVHELSLFWPLNGVMAGVFAQHIQKIVGDKGLVARMGGEEFAVAVPSVNPVDGLLMAEKIRKGVELQPFTWQQKTLYLTVSIGVGSGCASYRTLTDDFNKLMVEADTCLYRSKKDGRNRTSTMRYGEEVV</sequence>
<dbReference type="GO" id="GO:0005886">
    <property type="term" value="C:plasma membrane"/>
    <property type="evidence" value="ECO:0007669"/>
    <property type="project" value="TreeGrafter"/>
</dbReference>
<organism evidence="8 9">
    <name type="scientific">Escherichia coli DEC2D</name>
    <dbReference type="NCBI Taxonomy" id="868141"/>
    <lineage>
        <taxon>Bacteria</taxon>
        <taxon>Pseudomonadati</taxon>
        <taxon>Pseudomonadota</taxon>
        <taxon>Gammaproteobacteria</taxon>
        <taxon>Enterobacterales</taxon>
        <taxon>Enterobacteriaceae</taxon>
        <taxon>Escherichia</taxon>
    </lineage>
</organism>
<dbReference type="Pfam" id="PF00990">
    <property type="entry name" value="GGDEF"/>
    <property type="match status" value="1"/>
</dbReference>
<evidence type="ECO:0000256" key="6">
    <source>
        <dbReference type="SAM" id="Phobius"/>
    </source>
</evidence>
<keyword evidence="6" id="KW-0812">Transmembrane</keyword>
<comment type="caution">
    <text evidence="8">The sequence shown here is derived from an EMBL/GenBank/DDBJ whole genome shotgun (WGS) entry which is preliminary data.</text>
</comment>
<dbReference type="NCBIfam" id="TIGR00254">
    <property type="entry name" value="GGDEF"/>
    <property type="match status" value="1"/>
</dbReference>
<dbReference type="InterPro" id="IPR043128">
    <property type="entry name" value="Rev_trsase/Diguanyl_cyclase"/>
</dbReference>
<evidence type="ECO:0000259" key="7">
    <source>
        <dbReference type="PROSITE" id="PS50887"/>
    </source>
</evidence>
<dbReference type="Proteomes" id="UP000005272">
    <property type="component" value="Unassembled WGS sequence"/>
</dbReference>
<dbReference type="InterPro" id="IPR000160">
    <property type="entry name" value="GGDEF_dom"/>
</dbReference>
<evidence type="ECO:0000313" key="8">
    <source>
        <dbReference type="EMBL" id="EHU46066.1"/>
    </source>
</evidence>
<dbReference type="GO" id="GO:0043709">
    <property type="term" value="P:cell adhesion involved in single-species biofilm formation"/>
    <property type="evidence" value="ECO:0007669"/>
    <property type="project" value="TreeGrafter"/>
</dbReference>
<reference evidence="8 9" key="1">
    <citation type="journal article" date="2012" name="J. Bacteriol.">
        <title>Draft Genome Sequences of the Diarrheagenic Escherichia coli Collection.</title>
        <authorList>
            <person name="Hazen T.H."/>
            <person name="Sahl J.W."/>
            <person name="Redman J.C."/>
            <person name="Morris C.R."/>
            <person name="Daugherty S.C."/>
            <person name="Chibucos M.C."/>
            <person name="Sengamalay N.A."/>
            <person name="Fraser-Liggett C.M."/>
            <person name="Steinsland H."/>
            <person name="Whittam T.S."/>
            <person name="Whittam B."/>
            <person name="Manning S.D."/>
            <person name="Rasko D.A."/>
        </authorList>
    </citation>
    <scope>NUCLEOTIDE SEQUENCE [LARGE SCALE GENOMIC DNA]</scope>
    <source>
        <strain evidence="8 9">DEC2D</strain>
    </source>
</reference>
<comment type="cofactor">
    <cofactor evidence="1">
        <name>Mg(2+)</name>
        <dbReference type="ChEBI" id="CHEBI:18420"/>
    </cofactor>
</comment>
<dbReference type="SUPFAM" id="SSF55073">
    <property type="entry name" value="Nucleotide cyclase"/>
    <property type="match status" value="1"/>
</dbReference>
<feature type="transmembrane region" description="Helical" evidence="6">
    <location>
        <begin position="17"/>
        <end position="34"/>
    </location>
</feature>
<dbReference type="GO" id="GO:1902201">
    <property type="term" value="P:negative regulation of bacterial-type flagellum-dependent cell motility"/>
    <property type="evidence" value="ECO:0007669"/>
    <property type="project" value="TreeGrafter"/>
</dbReference>
<dbReference type="SMART" id="SM00267">
    <property type="entry name" value="GGDEF"/>
    <property type="match status" value="1"/>
</dbReference>
<name>A0A828U9V1_ECOLX</name>
<evidence type="ECO:0000256" key="4">
    <source>
        <dbReference type="ARBA" id="ARBA00023134"/>
    </source>
</evidence>
<comment type="pathway">
    <text evidence="2">Purine metabolism; 3',5'-cyclic di-GMP biosynthesis.</text>
</comment>
<protein>
    <recommendedName>
        <fullName evidence="3">diguanylate cyclase</fullName>
        <ecNumber evidence="3">2.7.7.65</ecNumber>
    </recommendedName>
</protein>
<dbReference type="AlphaFoldDB" id="A0A828U9V1"/>
<keyword evidence="6" id="KW-1133">Transmembrane helix</keyword>
<evidence type="ECO:0000256" key="5">
    <source>
        <dbReference type="ARBA" id="ARBA00034247"/>
    </source>
</evidence>
<accession>A0A828U9V1</accession>
<proteinExistence type="predicted"/>
<gene>
    <name evidence="8" type="ORF">ECDEC2D_1745</name>
</gene>
<dbReference type="EMBL" id="AIFC01000019">
    <property type="protein sequence ID" value="EHU46066.1"/>
    <property type="molecule type" value="Genomic_DNA"/>
</dbReference>
<dbReference type="InterPro" id="IPR029787">
    <property type="entry name" value="Nucleotide_cyclase"/>
</dbReference>
<keyword evidence="6" id="KW-0472">Membrane</keyword>
<evidence type="ECO:0000256" key="2">
    <source>
        <dbReference type="ARBA" id="ARBA00004665"/>
    </source>
</evidence>
<dbReference type="PANTHER" id="PTHR45138">
    <property type="entry name" value="REGULATORY COMPONENTS OF SENSORY TRANSDUCTION SYSTEM"/>
    <property type="match status" value="1"/>
</dbReference>
<evidence type="ECO:0000313" key="9">
    <source>
        <dbReference type="Proteomes" id="UP000005272"/>
    </source>
</evidence>
<comment type="catalytic activity">
    <reaction evidence="5">
        <text>2 GTP = 3',3'-c-di-GMP + 2 diphosphate</text>
        <dbReference type="Rhea" id="RHEA:24898"/>
        <dbReference type="ChEBI" id="CHEBI:33019"/>
        <dbReference type="ChEBI" id="CHEBI:37565"/>
        <dbReference type="ChEBI" id="CHEBI:58805"/>
        <dbReference type="EC" id="2.7.7.65"/>
    </reaction>
</comment>
<dbReference type="GO" id="GO:0005525">
    <property type="term" value="F:GTP binding"/>
    <property type="evidence" value="ECO:0007669"/>
    <property type="project" value="UniProtKB-KW"/>
</dbReference>
<evidence type="ECO:0000256" key="3">
    <source>
        <dbReference type="ARBA" id="ARBA00012528"/>
    </source>
</evidence>
<keyword evidence="4" id="KW-0342">GTP-binding</keyword>
<evidence type="ECO:0000256" key="1">
    <source>
        <dbReference type="ARBA" id="ARBA00001946"/>
    </source>
</evidence>
<dbReference type="PANTHER" id="PTHR45138:SF9">
    <property type="entry name" value="DIGUANYLATE CYCLASE DGCM-RELATED"/>
    <property type="match status" value="1"/>
</dbReference>
<dbReference type="PROSITE" id="PS50887">
    <property type="entry name" value="GGDEF"/>
    <property type="match status" value="1"/>
</dbReference>